<keyword evidence="2" id="KW-1185">Reference proteome</keyword>
<proteinExistence type="predicted"/>
<dbReference type="Proteomes" id="UP000814140">
    <property type="component" value="Unassembled WGS sequence"/>
</dbReference>
<reference evidence="1" key="1">
    <citation type="submission" date="2021-03" db="EMBL/GenBank/DDBJ databases">
        <authorList>
            <consortium name="DOE Joint Genome Institute"/>
            <person name="Ahrendt S."/>
            <person name="Looney B.P."/>
            <person name="Miyauchi S."/>
            <person name="Morin E."/>
            <person name="Drula E."/>
            <person name="Courty P.E."/>
            <person name="Chicoki N."/>
            <person name="Fauchery L."/>
            <person name="Kohler A."/>
            <person name="Kuo A."/>
            <person name="Labutti K."/>
            <person name="Pangilinan J."/>
            <person name="Lipzen A."/>
            <person name="Riley R."/>
            <person name="Andreopoulos W."/>
            <person name="He G."/>
            <person name="Johnson J."/>
            <person name="Barry K.W."/>
            <person name="Grigoriev I.V."/>
            <person name="Nagy L."/>
            <person name="Hibbett D."/>
            <person name="Henrissat B."/>
            <person name="Matheny P.B."/>
            <person name="Labbe J."/>
            <person name="Martin F."/>
        </authorList>
    </citation>
    <scope>NUCLEOTIDE SEQUENCE</scope>
    <source>
        <strain evidence="1">HHB10654</strain>
    </source>
</reference>
<organism evidence="1 2">
    <name type="scientific">Artomyces pyxidatus</name>
    <dbReference type="NCBI Taxonomy" id="48021"/>
    <lineage>
        <taxon>Eukaryota</taxon>
        <taxon>Fungi</taxon>
        <taxon>Dikarya</taxon>
        <taxon>Basidiomycota</taxon>
        <taxon>Agaricomycotina</taxon>
        <taxon>Agaricomycetes</taxon>
        <taxon>Russulales</taxon>
        <taxon>Auriscalpiaceae</taxon>
        <taxon>Artomyces</taxon>
    </lineage>
</organism>
<dbReference type="EMBL" id="MU277192">
    <property type="protein sequence ID" value="KAI0066634.1"/>
    <property type="molecule type" value="Genomic_DNA"/>
</dbReference>
<protein>
    <submittedName>
        <fullName evidence="1">Uncharacterized protein</fullName>
    </submittedName>
</protein>
<comment type="caution">
    <text evidence="1">The sequence shown here is derived from an EMBL/GenBank/DDBJ whole genome shotgun (WGS) entry which is preliminary data.</text>
</comment>
<gene>
    <name evidence="1" type="ORF">BV25DRAFT_1412581</name>
</gene>
<evidence type="ECO:0000313" key="1">
    <source>
        <dbReference type="EMBL" id="KAI0066634.1"/>
    </source>
</evidence>
<accession>A0ACB8TDX0</accession>
<reference evidence="1" key="2">
    <citation type="journal article" date="2022" name="New Phytol.">
        <title>Evolutionary transition to the ectomycorrhizal habit in the genomes of a hyperdiverse lineage of mushroom-forming fungi.</title>
        <authorList>
            <person name="Looney B."/>
            <person name="Miyauchi S."/>
            <person name="Morin E."/>
            <person name="Drula E."/>
            <person name="Courty P.E."/>
            <person name="Kohler A."/>
            <person name="Kuo A."/>
            <person name="LaButti K."/>
            <person name="Pangilinan J."/>
            <person name="Lipzen A."/>
            <person name="Riley R."/>
            <person name="Andreopoulos W."/>
            <person name="He G."/>
            <person name="Johnson J."/>
            <person name="Nolan M."/>
            <person name="Tritt A."/>
            <person name="Barry K.W."/>
            <person name="Grigoriev I.V."/>
            <person name="Nagy L.G."/>
            <person name="Hibbett D."/>
            <person name="Henrissat B."/>
            <person name="Matheny P.B."/>
            <person name="Labbe J."/>
            <person name="Martin F.M."/>
        </authorList>
    </citation>
    <scope>NUCLEOTIDE SEQUENCE</scope>
    <source>
        <strain evidence="1">HHB10654</strain>
    </source>
</reference>
<sequence>MSRTSMTEDHRNDIAHCIDPQLQPIVRIPIEILERIICCRLRQSKNFSPNTPVSATLAPWLDVLHVCRQWRKVACHSKDFWGLVLLEKGPYTTVSLAMTGPSSFLIQASLDPSLFGDGSTLSVYLPRAEAVRAQELRIEWRWGNTDAEHTLKVNFVGKGWTPHSSPTVFDDVFDERPCRPFPMPEDFFQQQHPAVALRSLQLTGCTVSPHAALVLFTSDLTRLELTRCHLWETYEEMMATLSSIPYLEVLSIDQDILPPVRDAPSPMQKKTERLRLSQLFTLYLDGDCSQIHKTMQLLSLPQDVDLSLNYRSWDQRESADDLATILAAHLSLPIRTGMPYSTLEFHQLSRELPNQMILKPRIRSTRRPGILKITLQSTPNYILDTIDTKFQDAALGVRVCEPVV</sequence>
<evidence type="ECO:0000313" key="2">
    <source>
        <dbReference type="Proteomes" id="UP000814140"/>
    </source>
</evidence>
<name>A0ACB8TDX0_9AGAM</name>